<feature type="domain" description="DNA ligase D polymerase" evidence="1">
    <location>
        <begin position="31"/>
        <end position="276"/>
    </location>
</feature>
<organism evidence="2 3">
    <name type="scientific">Cohnella cellulosilytica</name>
    <dbReference type="NCBI Taxonomy" id="986710"/>
    <lineage>
        <taxon>Bacteria</taxon>
        <taxon>Bacillati</taxon>
        <taxon>Bacillota</taxon>
        <taxon>Bacilli</taxon>
        <taxon>Bacillales</taxon>
        <taxon>Paenibacillaceae</taxon>
        <taxon>Cohnella</taxon>
    </lineage>
</organism>
<dbReference type="PANTHER" id="PTHR42705:SF2">
    <property type="entry name" value="BIFUNCTIONAL NON-HOMOLOGOUS END JOINING PROTEIN LIGD"/>
    <property type="match status" value="1"/>
</dbReference>
<evidence type="ECO:0000313" key="2">
    <source>
        <dbReference type="EMBL" id="MFC7153517.1"/>
    </source>
</evidence>
<keyword evidence="3" id="KW-1185">Reference proteome</keyword>
<evidence type="ECO:0000313" key="3">
    <source>
        <dbReference type="Proteomes" id="UP001596378"/>
    </source>
</evidence>
<protein>
    <submittedName>
        <fullName evidence="2">Non-homologous end-joining DNA ligase</fullName>
        <ecNumber evidence="2">6.5.1.1</ecNumber>
    </submittedName>
</protein>
<dbReference type="Proteomes" id="UP001596378">
    <property type="component" value="Unassembled WGS sequence"/>
</dbReference>
<dbReference type="Pfam" id="PF21686">
    <property type="entry name" value="LigD_Prim-Pol"/>
    <property type="match status" value="1"/>
</dbReference>
<proteinExistence type="predicted"/>
<name>A0ABW2FK44_9BACL</name>
<dbReference type="NCBIfam" id="TIGR02778">
    <property type="entry name" value="ligD_pol"/>
    <property type="match status" value="1"/>
</dbReference>
<dbReference type="EC" id="6.5.1.1" evidence="2"/>
<dbReference type="RefSeq" id="WP_378052077.1">
    <property type="nucleotide sequence ID" value="NZ_JBHMDN010000042.1"/>
</dbReference>
<dbReference type="InterPro" id="IPR014145">
    <property type="entry name" value="LigD_pol_dom"/>
</dbReference>
<accession>A0ABW2FK44</accession>
<sequence length="298" mass="33547">MVKTKTVVRLGEHELAISHPDKTIWPEAGITKLKYVQLLAELAPFLLPYAEGRYLTTIRYPEGIHGVSFYQKNGPEPIPDYVRTAKSGSINYVVLDSVRTLLWMGSLYSLEFHVSSDEIGQPLPNTWMLDIDPSVGEEPRIMEATEHVLQALDSLGLSAMAKTSGATGVQVVMPIERGPDFDALRRFGKFLSEYLVARHPRLFTVERLKKDRGDLIYLDYLQHYAGKTLPAPYSPRARPKATVSTPLTRDEVRRDVKPTDFHLLNVPQRLRERGDPLAAAPRQSLGPVIDHLLGDKRK</sequence>
<comment type="caution">
    <text evidence="2">The sequence shown here is derived from an EMBL/GenBank/DDBJ whole genome shotgun (WGS) entry which is preliminary data.</text>
</comment>
<gene>
    <name evidence="2" type="primary">ligD</name>
    <name evidence="2" type="ORF">ACFQMJ_33745</name>
</gene>
<dbReference type="GO" id="GO:0003910">
    <property type="term" value="F:DNA ligase (ATP) activity"/>
    <property type="evidence" value="ECO:0007669"/>
    <property type="project" value="UniProtKB-EC"/>
</dbReference>
<reference evidence="3" key="1">
    <citation type="journal article" date="2019" name="Int. J. Syst. Evol. Microbiol.">
        <title>The Global Catalogue of Microorganisms (GCM) 10K type strain sequencing project: providing services to taxonomists for standard genome sequencing and annotation.</title>
        <authorList>
            <consortium name="The Broad Institute Genomics Platform"/>
            <consortium name="The Broad Institute Genome Sequencing Center for Infectious Disease"/>
            <person name="Wu L."/>
            <person name="Ma J."/>
        </authorList>
    </citation>
    <scope>NUCLEOTIDE SEQUENCE [LARGE SCALE GENOMIC DNA]</scope>
    <source>
        <strain evidence="3">KCTC 12907</strain>
    </source>
</reference>
<dbReference type="EMBL" id="JBHTAI010000036">
    <property type="protein sequence ID" value="MFC7153517.1"/>
    <property type="molecule type" value="Genomic_DNA"/>
</dbReference>
<dbReference type="Gene3D" id="3.90.920.10">
    <property type="entry name" value="DNA primase, PRIM domain"/>
    <property type="match status" value="1"/>
</dbReference>
<keyword evidence="2" id="KW-0436">Ligase</keyword>
<dbReference type="PANTHER" id="PTHR42705">
    <property type="entry name" value="BIFUNCTIONAL NON-HOMOLOGOUS END JOINING PROTEIN LIGD"/>
    <property type="match status" value="1"/>
</dbReference>
<dbReference type="InterPro" id="IPR052171">
    <property type="entry name" value="NHEJ_LigD"/>
</dbReference>
<evidence type="ECO:0000259" key="1">
    <source>
        <dbReference type="Pfam" id="PF21686"/>
    </source>
</evidence>